<comment type="caution">
    <text evidence="2">The sequence shown here is derived from an EMBL/GenBank/DDBJ whole genome shotgun (WGS) entry which is preliminary data.</text>
</comment>
<keyword evidence="1" id="KW-1133">Transmembrane helix</keyword>
<feature type="transmembrane region" description="Helical" evidence="1">
    <location>
        <begin position="17"/>
        <end position="38"/>
    </location>
</feature>
<dbReference type="AlphaFoldDB" id="A0A645FJP0"/>
<dbReference type="EMBL" id="VSSQ01060060">
    <property type="protein sequence ID" value="MPN13559.1"/>
    <property type="molecule type" value="Genomic_DNA"/>
</dbReference>
<evidence type="ECO:0000313" key="2">
    <source>
        <dbReference type="EMBL" id="MPN13559.1"/>
    </source>
</evidence>
<organism evidence="2">
    <name type="scientific">bioreactor metagenome</name>
    <dbReference type="NCBI Taxonomy" id="1076179"/>
    <lineage>
        <taxon>unclassified sequences</taxon>
        <taxon>metagenomes</taxon>
        <taxon>ecological metagenomes</taxon>
    </lineage>
</organism>
<name>A0A645FJP0_9ZZZZ</name>
<evidence type="ECO:0000256" key="1">
    <source>
        <dbReference type="SAM" id="Phobius"/>
    </source>
</evidence>
<proteinExistence type="predicted"/>
<feature type="transmembrane region" description="Helical" evidence="1">
    <location>
        <begin position="58"/>
        <end position="80"/>
    </location>
</feature>
<protein>
    <submittedName>
        <fullName evidence="2">Uncharacterized protein</fullName>
    </submittedName>
</protein>
<sequence length="85" mass="10320">MPDFLEKLLFKGCRRGFLLLLFAVFVHIPVEFYIFRFLRGLRKFVDIPVELTVGRGLFGIFIFCLFVGFFLFMFFFYFIFKDEFL</sequence>
<gene>
    <name evidence="2" type="ORF">SDC9_160880</name>
</gene>
<keyword evidence="1" id="KW-0472">Membrane</keyword>
<keyword evidence="1" id="KW-0812">Transmembrane</keyword>
<reference evidence="2" key="1">
    <citation type="submission" date="2019-08" db="EMBL/GenBank/DDBJ databases">
        <authorList>
            <person name="Kucharzyk K."/>
            <person name="Murdoch R.W."/>
            <person name="Higgins S."/>
            <person name="Loffler F."/>
        </authorList>
    </citation>
    <scope>NUCLEOTIDE SEQUENCE</scope>
</reference>
<accession>A0A645FJP0</accession>